<name>A0ABR3C167_9PEZI</name>
<feature type="region of interest" description="Disordered" evidence="1">
    <location>
        <begin position="275"/>
        <end position="295"/>
    </location>
</feature>
<dbReference type="Proteomes" id="UP001430584">
    <property type="component" value="Unassembled WGS sequence"/>
</dbReference>
<feature type="compositionally biased region" description="Polar residues" evidence="1">
    <location>
        <begin position="620"/>
        <end position="632"/>
    </location>
</feature>
<dbReference type="EMBL" id="JAJVCZ030000011">
    <property type="protein sequence ID" value="KAL0254373.1"/>
    <property type="molecule type" value="Genomic_DNA"/>
</dbReference>
<evidence type="ECO:0000256" key="1">
    <source>
        <dbReference type="SAM" id="MobiDB-lite"/>
    </source>
</evidence>
<comment type="caution">
    <text evidence="2">The sequence shown here is derived from an EMBL/GenBank/DDBJ whole genome shotgun (WGS) entry which is preliminary data.</text>
</comment>
<reference evidence="2 3" key="1">
    <citation type="submission" date="2024-02" db="EMBL/GenBank/DDBJ databases">
        <title>De novo assembly and annotation of 12 fungi associated with fruit tree decline syndrome in Ontario, Canada.</title>
        <authorList>
            <person name="Sulman M."/>
            <person name="Ellouze W."/>
            <person name="Ilyukhin E."/>
        </authorList>
    </citation>
    <scope>NUCLEOTIDE SEQUENCE [LARGE SCALE GENOMIC DNA]</scope>
    <source>
        <strain evidence="2 3">FDS-637</strain>
    </source>
</reference>
<feature type="region of interest" description="Disordered" evidence="1">
    <location>
        <begin position="326"/>
        <end position="351"/>
    </location>
</feature>
<accession>A0ABR3C167</accession>
<dbReference type="RefSeq" id="XP_066628244.1">
    <property type="nucleotide sequence ID" value="XM_066781242.1"/>
</dbReference>
<feature type="compositionally biased region" description="Basic residues" evidence="1">
    <location>
        <begin position="453"/>
        <end position="464"/>
    </location>
</feature>
<evidence type="ECO:0000313" key="2">
    <source>
        <dbReference type="EMBL" id="KAL0254373.1"/>
    </source>
</evidence>
<feature type="compositionally biased region" description="Polar residues" evidence="1">
    <location>
        <begin position="491"/>
        <end position="511"/>
    </location>
</feature>
<feature type="region of interest" description="Disordered" evidence="1">
    <location>
        <begin position="597"/>
        <end position="632"/>
    </location>
</feature>
<gene>
    <name evidence="2" type="ORF">SLS55_009848</name>
</gene>
<feature type="compositionally biased region" description="Low complexity" evidence="1">
    <location>
        <begin position="468"/>
        <end position="485"/>
    </location>
</feature>
<organism evidence="2 3">
    <name type="scientific">Diplodia seriata</name>
    <dbReference type="NCBI Taxonomy" id="420778"/>
    <lineage>
        <taxon>Eukaryota</taxon>
        <taxon>Fungi</taxon>
        <taxon>Dikarya</taxon>
        <taxon>Ascomycota</taxon>
        <taxon>Pezizomycotina</taxon>
        <taxon>Dothideomycetes</taxon>
        <taxon>Dothideomycetes incertae sedis</taxon>
        <taxon>Botryosphaeriales</taxon>
        <taxon>Botryosphaeriaceae</taxon>
        <taxon>Diplodia</taxon>
    </lineage>
</organism>
<protein>
    <submittedName>
        <fullName evidence="2">Uncharacterized protein</fullName>
    </submittedName>
</protein>
<evidence type="ECO:0000313" key="3">
    <source>
        <dbReference type="Proteomes" id="UP001430584"/>
    </source>
</evidence>
<proteinExistence type="predicted"/>
<dbReference type="GeneID" id="92013933"/>
<keyword evidence="3" id="KW-1185">Reference proteome</keyword>
<sequence>MNAHRNGSSRQDLLGALTLAVESVHPAAVGTIVDYLASPLSDAALSDFIQDLRAGSDGDDWPQSMAPSAQTRLLDRINRAKTRYATFLRARNLHDVQIQWPYEHSLRTLGLLHIRELATFFEHLWSRRYTHCAVGSLGSHSYRCFSVVIGSADFARLCTFAQDRRIAVTENVLQTFGPLERARTPRTMQDIHLEMAGALHEIHTNRFDAAAPAIERGNEPWFPFPNVIRQSNETVAPLRIENMLGRRLDTIKDWDRGKADEVVLRNAALTRGSGHCIDTGRRPKMPSHWKGPDHDPREEFFHGRLGDRSARGAVHWPELSVIKESRQYDKTARRPPPKGYEMDALSDSGSDSASVAVASLSTVNGDLRRMKSFVRKPSRGEMVQPTPAAQEIEMAQAEALPTPPSPDQVIPTSGRPPSDTGLATPPDSASPVKPQGPSKRFNTRKALSAASKVRPRRAQKRRSAPNKTSSSSTTTTSSRSESTCSMEDLNKTSAQSSSTTMDASSPTNLWTNPFEACKIPERRASSGLATFSPTKQATTSVQHIEAVALSVTEGVVCPPVLRDAKEIHVEEIPRQKLRQTRVDSAIAPIHRSAVDALKGSMSSKDSMAEEAEAHDRGLNHWTNAQGGTQLRL</sequence>
<feature type="region of interest" description="Disordered" evidence="1">
    <location>
        <begin position="399"/>
        <end position="512"/>
    </location>
</feature>